<sequence>MNGITCEEFLLEMITESYLNYMEGGEITFEEVDHSDSCFNEFKNIWILKFKKTWLKVIQILLNVKDILEMHRRVLGHVNPIDAGRMRSTQKALFTSREGLAPKYPNAWETSKIDSHLLKPKWKKSGQMLSLYSPKRSFCGAVHQTSTKYYPTISEYPIRCSYFCRLQNHRNPLASAVNCIKMRRIQQVVDAKGGDVQSRHNTS</sequence>
<accession>A0A1I7X0B7</accession>
<reference evidence="2" key="1">
    <citation type="submission" date="2016-11" db="UniProtKB">
        <authorList>
            <consortium name="WormBaseParasite"/>
        </authorList>
    </citation>
    <scope>IDENTIFICATION</scope>
</reference>
<protein>
    <submittedName>
        <fullName evidence="2">Cullin domain-containing protein</fullName>
    </submittedName>
</protein>
<evidence type="ECO:0000313" key="1">
    <source>
        <dbReference type="Proteomes" id="UP000095283"/>
    </source>
</evidence>
<dbReference type="WBParaSite" id="Hba_10836">
    <property type="protein sequence ID" value="Hba_10836"/>
    <property type="gene ID" value="Hba_10836"/>
</dbReference>
<proteinExistence type="predicted"/>
<evidence type="ECO:0000313" key="2">
    <source>
        <dbReference type="WBParaSite" id="Hba_10836"/>
    </source>
</evidence>
<keyword evidence="1" id="KW-1185">Reference proteome</keyword>
<organism evidence="1 2">
    <name type="scientific">Heterorhabditis bacteriophora</name>
    <name type="common">Entomopathogenic nematode worm</name>
    <dbReference type="NCBI Taxonomy" id="37862"/>
    <lineage>
        <taxon>Eukaryota</taxon>
        <taxon>Metazoa</taxon>
        <taxon>Ecdysozoa</taxon>
        <taxon>Nematoda</taxon>
        <taxon>Chromadorea</taxon>
        <taxon>Rhabditida</taxon>
        <taxon>Rhabditina</taxon>
        <taxon>Rhabditomorpha</taxon>
        <taxon>Strongyloidea</taxon>
        <taxon>Heterorhabditidae</taxon>
        <taxon>Heterorhabditis</taxon>
    </lineage>
</organism>
<name>A0A1I7X0B7_HETBA</name>
<dbReference type="AlphaFoldDB" id="A0A1I7X0B7"/>
<dbReference type="Proteomes" id="UP000095283">
    <property type="component" value="Unplaced"/>
</dbReference>